<feature type="domain" description="ChlI/MoxR AAA lid" evidence="2">
    <location>
        <begin position="279"/>
        <end position="344"/>
    </location>
</feature>
<dbReference type="PANTHER" id="PTHR42759">
    <property type="entry name" value="MOXR FAMILY PROTEIN"/>
    <property type="match status" value="1"/>
</dbReference>
<dbReference type="GO" id="GO:0005524">
    <property type="term" value="F:ATP binding"/>
    <property type="evidence" value="ECO:0007669"/>
    <property type="project" value="InterPro"/>
</dbReference>
<proteinExistence type="predicted"/>
<evidence type="ECO:0000313" key="4">
    <source>
        <dbReference type="Proteomes" id="UP000001299"/>
    </source>
</evidence>
<dbReference type="InterPro" id="IPR027417">
    <property type="entry name" value="P-loop_NTPase"/>
</dbReference>
<feature type="domain" description="ATPase AAA-3" evidence="1">
    <location>
        <begin position="71"/>
        <end position="202"/>
    </location>
</feature>
<dbReference type="PIRSF" id="PIRSF002849">
    <property type="entry name" value="AAA_ATPase_chaperone_MoxR_prd"/>
    <property type="match status" value="1"/>
</dbReference>
<dbReference type="Proteomes" id="UP000001299">
    <property type="component" value="Chromosome 1"/>
</dbReference>
<dbReference type="KEGG" id="bpb:bpr_I2210"/>
<dbReference type="Pfam" id="PF17863">
    <property type="entry name" value="AAA_lid_2"/>
    <property type="match status" value="1"/>
</dbReference>
<dbReference type="InterPro" id="IPR041628">
    <property type="entry name" value="ChlI/MoxR_AAA_lid"/>
</dbReference>
<sequence length="353" mass="38737">MSDQINNQVSDNMVPGQQISQAANKQIKISEEEYKYSQEVIKKLSDYYDAKVVGQQQLKFSLIGAIIADGHILIESVPGLAKTTAAKAISDAVDGKFARIQCTPDLLPGDIIGTQIYNQANGKFETILGPVFANFVLLDEVNRSSAKTQSAMLEAMQEKQVTIGGKTYRMPEDIFTVIATQNPIEQEGTYPLSEAQTDRFLIKEVITYPLASEEVEILNRMESGAINRVEPPVLTINDVDKVQDICEKVYVDEAIKWYISSIVVASRRAGQIPGCEVGKYVRIGCSPRASIAFLKMAKAVALIQGRTYVVPDDVKAVSHQVLRHRIGLNYSAVADNVSVEQVIDGIVNAVKTP</sequence>
<dbReference type="CDD" id="cd00009">
    <property type="entry name" value="AAA"/>
    <property type="match status" value="1"/>
</dbReference>
<dbReference type="PANTHER" id="PTHR42759:SF1">
    <property type="entry name" value="MAGNESIUM-CHELATASE SUBUNIT CHLD"/>
    <property type="match status" value="1"/>
</dbReference>
<organism evidence="3 4">
    <name type="scientific">Butyrivibrio proteoclasticus (strain ATCC 51982 / DSM 14932 / B316)</name>
    <name type="common">Clostridium proteoclasticum</name>
    <dbReference type="NCBI Taxonomy" id="515622"/>
    <lineage>
        <taxon>Bacteria</taxon>
        <taxon>Bacillati</taxon>
        <taxon>Bacillota</taxon>
        <taxon>Clostridia</taxon>
        <taxon>Lachnospirales</taxon>
        <taxon>Lachnospiraceae</taxon>
        <taxon>Butyrivibrio</taxon>
    </lineage>
</organism>
<reference evidence="3 4" key="1">
    <citation type="journal article" date="2010" name="PLoS ONE">
        <title>The glycobiome of the rumen bacterium Butyrivibrio proteoclasticus B316(T) highlights adaptation to a polysaccharide-rich environment.</title>
        <authorList>
            <person name="Kelly W.J."/>
            <person name="Leahy S.C."/>
            <person name="Altermann E."/>
            <person name="Yeoman C.J."/>
            <person name="Dunne J.C."/>
            <person name="Kong Z."/>
            <person name="Pacheco D.M."/>
            <person name="Li D."/>
            <person name="Noel S.J."/>
            <person name="Moon C.D."/>
            <person name="Cookson A.L."/>
            <person name="Attwood G.T."/>
        </authorList>
    </citation>
    <scope>NUCLEOTIDE SEQUENCE [LARGE SCALE GENOMIC DNA]</scope>
    <source>
        <strain evidence="4">ATCC 51982 / DSM 14932 / B316</strain>
    </source>
</reference>
<dbReference type="Gene3D" id="1.10.8.80">
    <property type="entry name" value="Magnesium chelatase subunit I, C-Terminal domain"/>
    <property type="match status" value="1"/>
</dbReference>
<dbReference type="RefSeq" id="WP_013281596.1">
    <property type="nucleotide sequence ID" value="NC_014387.1"/>
</dbReference>
<dbReference type="Gene3D" id="3.40.50.300">
    <property type="entry name" value="P-loop containing nucleotide triphosphate hydrolases"/>
    <property type="match status" value="1"/>
</dbReference>
<dbReference type="InterPro" id="IPR050764">
    <property type="entry name" value="CbbQ/NirQ/NorQ/GpvN"/>
</dbReference>
<evidence type="ECO:0000259" key="2">
    <source>
        <dbReference type="Pfam" id="PF17863"/>
    </source>
</evidence>
<evidence type="ECO:0000313" key="3">
    <source>
        <dbReference type="EMBL" id="ADL34943.1"/>
    </source>
</evidence>
<dbReference type="HOGENOM" id="CLU_034716_2_0_9"/>
<dbReference type="GO" id="GO:0016887">
    <property type="term" value="F:ATP hydrolysis activity"/>
    <property type="evidence" value="ECO:0007669"/>
    <property type="project" value="InterPro"/>
</dbReference>
<dbReference type="EMBL" id="CP001810">
    <property type="protein sequence ID" value="ADL34943.1"/>
    <property type="molecule type" value="Genomic_DNA"/>
</dbReference>
<dbReference type="Pfam" id="PF07726">
    <property type="entry name" value="AAA_3"/>
    <property type="match status" value="1"/>
</dbReference>
<dbReference type="InterPro" id="IPR011703">
    <property type="entry name" value="ATPase_AAA-3"/>
</dbReference>
<accession>E0RX35</accession>
<name>E0RX35_BUTPB</name>
<dbReference type="STRING" id="515622.bpr_I2210"/>
<protein>
    <submittedName>
        <fullName evidence="3">ATPase AAA family</fullName>
    </submittedName>
</protein>
<dbReference type="SUPFAM" id="SSF52540">
    <property type="entry name" value="P-loop containing nucleoside triphosphate hydrolases"/>
    <property type="match status" value="1"/>
</dbReference>
<dbReference type="eggNOG" id="COG0714">
    <property type="taxonomic scope" value="Bacteria"/>
</dbReference>
<dbReference type="AlphaFoldDB" id="E0RX35"/>
<evidence type="ECO:0000259" key="1">
    <source>
        <dbReference type="Pfam" id="PF07726"/>
    </source>
</evidence>
<keyword evidence="4" id="KW-1185">Reference proteome</keyword>
<gene>
    <name evidence="3" type="ordered locus">bpr_I2210</name>
</gene>